<evidence type="ECO:0000313" key="4">
    <source>
        <dbReference type="EMBL" id="KAF9728384.1"/>
    </source>
</evidence>
<dbReference type="Proteomes" id="UP000756921">
    <property type="component" value="Unassembled WGS sequence"/>
</dbReference>
<comment type="caution">
    <text evidence="4">The sequence shown here is derived from an EMBL/GenBank/DDBJ whole genome shotgun (WGS) entry which is preliminary data.</text>
</comment>
<evidence type="ECO:0000256" key="1">
    <source>
        <dbReference type="ARBA" id="ARBA00005986"/>
    </source>
</evidence>
<sequence length="192" mass="21834">MECPSHLTHQFSFEELAVGQGSNQQPYIRILIFFNKKNGLSEAFSHEHWKSVFADLTMSVGNGAKNFRRYVQFHQDADHRKLVSSLSQYSMQPLQYDGCDEFHAENADQFLRFMADIHNSKELVGECIWHRFTDVDEGMRVMVGYDNLIYGSNIATSEGCDGILPSDPRIARNGSGSDEKNFSLNKSGPERD</sequence>
<dbReference type="AlphaFoldDB" id="A0A9P6G3P6"/>
<keyword evidence="5" id="KW-1185">Reference proteome</keyword>
<dbReference type="EMBL" id="WJXW01000020">
    <property type="protein sequence ID" value="KAF9728384.1"/>
    <property type="molecule type" value="Genomic_DNA"/>
</dbReference>
<accession>A0A9P6G3P6</accession>
<dbReference type="Gene3D" id="3.30.70.100">
    <property type="match status" value="1"/>
</dbReference>
<protein>
    <recommendedName>
        <fullName evidence="3">EthD domain-containing protein</fullName>
    </recommendedName>
</protein>
<comment type="similarity">
    <text evidence="1">Belongs to the tpcK family.</text>
</comment>
<dbReference type="InterPro" id="IPR009799">
    <property type="entry name" value="EthD_dom"/>
</dbReference>
<proteinExistence type="inferred from homology"/>
<evidence type="ECO:0000313" key="5">
    <source>
        <dbReference type="Proteomes" id="UP000756921"/>
    </source>
</evidence>
<reference evidence="4" key="1">
    <citation type="journal article" date="2020" name="Mol. Plant Microbe Interact.">
        <title>Genome Sequence of the Biocontrol Agent Coniothyrium minitans strain Conio (IMI 134523).</title>
        <authorList>
            <person name="Patel D."/>
            <person name="Shittu T.A."/>
            <person name="Baroncelli R."/>
            <person name="Muthumeenakshi S."/>
            <person name="Osborne T.H."/>
            <person name="Janganan T.K."/>
            <person name="Sreenivasaprasad S."/>
        </authorList>
    </citation>
    <scope>NUCLEOTIDE SEQUENCE</scope>
    <source>
        <strain evidence="4">Conio</strain>
    </source>
</reference>
<name>A0A9P6G3P6_9PLEO</name>
<dbReference type="Pfam" id="PF07110">
    <property type="entry name" value="EthD"/>
    <property type="match status" value="1"/>
</dbReference>
<feature type="domain" description="EthD" evidence="3">
    <location>
        <begin position="37"/>
        <end position="120"/>
    </location>
</feature>
<gene>
    <name evidence="4" type="ORF">PMIN01_13517</name>
</gene>
<organism evidence="4 5">
    <name type="scientific">Paraphaeosphaeria minitans</name>
    <dbReference type="NCBI Taxonomy" id="565426"/>
    <lineage>
        <taxon>Eukaryota</taxon>
        <taxon>Fungi</taxon>
        <taxon>Dikarya</taxon>
        <taxon>Ascomycota</taxon>
        <taxon>Pezizomycotina</taxon>
        <taxon>Dothideomycetes</taxon>
        <taxon>Pleosporomycetidae</taxon>
        <taxon>Pleosporales</taxon>
        <taxon>Massarineae</taxon>
        <taxon>Didymosphaeriaceae</taxon>
        <taxon>Paraphaeosphaeria</taxon>
    </lineage>
</organism>
<dbReference type="GO" id="GO:0016491">
    <property type="term" value="F:oxidoreductase activity"/>
    <property type="evidence" value="ECO:0007669"/>
    <property type="project" value="InterPro"/>
</dbReference>
<dbReference type="InterPro" id="IPR011008">
    <property type="entry name" value="Dimeric_a/b-barrel"/>
</dbReference>
<evidence type="ECO:0000259" key="3">
    <source>
        <dbReference type="Pfam" id="PF07110"/>
    </source>
</evidence>
<dbReference type="SUPFAM" id="SSF54909">
    <property type="entry name" value="Dimeric alpha+beta barrel"/>
    <property type="match status" value="1"/>
</dbReference>
<feature type="region of interest" description="Disordered" evidence="2">
    <location>
        <begin position="165"/>
        <end position="192"/>
    </location>
</feature>
<dbReference type="OrthoDB" id="3454835at2759"/>
<evidence type="ECO:0000256" key="2">
    <source>
        <dbReference type="SAM" id="MobiDB-lite"/>
    </source>
</evidence>